<sequence length="354" mass="39698">MNCIENDMIHVSGLCDPNGFDLASPNNSWTEISVPETLTIPEQKPDIEQINSVNASVEIFRKKVIVTPNSDGENEEGKILTGRKLIIEGNLCQAIEYTALEEKQSVHTAHFKIPFSAFIVLKDLYDFSTVTDIDPLDLDFDVKACVEDVFIQGFNTRQIFKNVTLFLQAVPRVIPECEDEDCECEEDQILTKGVCSVDKLVGMLGTDEDTWTEIFIPEFLNVPCQKPEIEQLLSVSSRVMLLSQKVVKTPGAFDSTGVPVDNKEGTKLTNRKLIIEGILRQKVIYTADVPEQSVHSTHFDVPFSAFIVLPKDTLLSSKFKIEPCIEDIFACKLDKKLIFKNITLFIKATQITCV</sequence>
<name>A0ABT4CW05_9CLOT</name>
<gene>
    <name evidence="2" type="ORF">OW763_02210</name>
</gene>
<protein>
    <submittedName>
        <fullName evidence="2">DUF3794 domain-containing protein</fullName>
    </submittedName>
</protein>
<dbReference type="EMBL" id="JAPQER010000001">
    <property type="protein sequence ID" value="MCY6483168.1"/>
    <property type="molecule type" value="Genomic_DNA"/>
</dbReference>
<dbReference type="Proteomes" id="UP001078443">
    <property type="component" value="Unassembled WGS sequence"/>
</dbReference>
<dbReference type="InterPro" id="IPR024300">
    <property type="entry name" value="SipL_SPOCS_dom"/>
</dbReference>
<dbReference type="Pfam" id="PF12673">
    <property type="entry name" value="SipL"/>
    <property type="match status" value="2"/>
</dbReference>
<evidence type="ECO:0000259" key="1">
    <source>
        <dbReference type="Pfam" id="PF12673"/>
    </source>
</evidence>
<comment type="caution">
    <text evidence="2">The sequence shown here is derived from an EMBL/GenBank/DDBJ whole genome shotgun (WGS) entry which is preliminary data.</text>
</comment>
<feature type="domain" description="SipL SPOCS" evidence="1">
    <location>
        <begin position="46"/>
        <end position="128"/>
    </location>
</feature>
<feature type="domain" description="SipL SPOCS" evidence="1">
    <location>
        <begin position="229"/>
        <end position="327"/>
    </location>
</feature>
<proteinExistence type="predicted"/>
<accession>A0ABT4CW05</accession>
<evidence type="ECO:0000313" key="2">
    <source>
        <dbReference type="EMBL" id="MCY6483168.1"/>
    </source>
</evidence>
<organism evidence="2 3">
    <name type="scientific">Clostridium aestuarii</name>
    <dbReference type="NCBI Taxonomy" id="338193"/>
    <lineage>
        <taxon>Bacteria</taxon>
        <taxon>Bacillati</taxon>
        <taxon>Bacillota</taxon>
        <taxon>Clostridia</taxon>
        <taxon>Eubacteriales</taxon>
        <taxon>Clostridiaceae</taxon>
        <taxon>Clostridium</taxon>
    </lineage>
</organism>
<keyword evidence="3" id="KW-1185">Reference proteome</keyword>
<reference evidence="2" key="1">
    <citation type="submission" date="2022-12" db="EMBL/GenBank/DDBJ databases">
        <authorList>
            <person name="Wang J."/>
        </authorList>
    </citation>
    <scope>NUCLEOTIDE SEQUENCE</scope>
    <source>
        <strain evidence="2">HY-45-18</strain>
    </source>
</reference>
<evidence type="ECO:0000313" key="3">
    <source>
        <dbReference type="Proteomes" id="UP001078443"/>
    </source>
</evidence>
<dbReference type="RefSeq" id="WP_268039425.1">
    <property type="nucleotide sequence ID" value="NZ_JAPQER010000001.1"/>
</dbReference>